<protein>
    <recommendedName>
        <fullName evidence="4">DUF4939 domain-containing protein</fullName>
    </recommendedName>
</protein>
<dbReference type="EMBL" id="AVOT02013974">
    <property type="protein sequence ID" value="MBW0497052.1"/>
    <property type="molecule type" value="Genomic_DNA"/>
</dbReference>
<comment type="caution">
    <text evidence="2">The sequence shown here is derived from an EMBL/GenBank/DDBJ whole genome shotgun (WGS) entry which is preliminary data.</text>
</comment>
<organism evidence="2 3">
    <name type="scientific">Austropuccinia psidii MF-1</name>
    <dbReference type="NCBI Taxonomy" id="1389203"/>
    <lineage>
        <taxon>Eukaryota</taxon>
        <taxon>Fungi</taxon>
        <taxon>Dikarya</taxon>
        <taxon>Basidiomycota</taxon>
        <taxon>Pucciniomycotina</taxon>
        <taxon>Pucciniomycetes</taxon>
        <taxon>Pucciniales</taxon>
        <taxon>Sphaerophragmiaceae</taxon>
        <taxon>Austropuccinia</taxon>
    </lineage>
</organism>
<feature type="compositionally biased region" description="Low complexity" evidence="1">
    <location>
        <begin position="9"/>
        <end position="20"/>
    </location>
</feature>
<dbReference type="OrthoDB" id="2506111at2759"/>
<feature type="compositionally biased region" description="Basic and acidic residues" evidence="1">
    <location>
        <begin position="42"/>
        <end position="61"/>
    </location>
</feature>
<gene>
    <name evidence="2" type="ORF">O181_036767</name>
</gene>
<proteinExistence type="predicted"/>
<evidence type="ECO:0008006" key="4">
    <source>
        <dbReference type="Google" id="ProtNLM"/>
    </source>
</evidence>
<keyword evidence="3" id="KW-1185">Reference proteome</keyword>
<evidence type="ECO:0000256" key="1">
    <source>
        <dbReference type="SAM" id="MobiDB-lite"/>
    </source>
</evidence>
<name>A0A9Q3HA90_9BASI</name>
<accession>A0A9Q3HA90</accession>
<dbReference type="AlphaFoldDB" id="A0A9Q3HA90"/>
<reference evidence="2" key="1">
    <citation type="submission" date="2021-03" db="EMBL/GenBank/DDBJ databases">
        <title>Draft genome sequence of rust myrtle Austropuccinia psidii MF-1, a brazilian biotype.</title>
        <authorList>
            <person name="Quecine M.C."/>
            <person name="Pachon D.M.R."/>
            <person name="Bonatelli M.L."/>
            <person name="Correr F.H."/>
            <person name="Franceschini L.M."/>
            <person name="Leite T.F."/>
            <person name="Margarido G.R.A."/>
            <person name="Almeida C.A."/>
            <person name="Ferrarezi J.A."/>
            <person name="Labate C.A."/>
        </authorList>
    </citation>
    <scope>NUCLEOTIDE SEQUENCE</scope>
    <source>
        <strain evidence="2">MF-1</strain>
    </source>
</reference>
<evidence type="ECO:0000313" key="2">
    <source>
        <dbReference type="EMBL" id="MBW0497052.1"/>
    </source>
</evidence>
<evidence type="ECO:0000313" key="3">
    <source>
        <dbReference type="Proteomes" id="UP000765509"/>
    </source>
</evidence>
<dbReference type="Proteomes" id="UP000765509">
    <property type="component" value="Unassembled WGS sequence"/>
</dbReference>
<sequence length="291" mass="31766">MPLQHSPPARQTRSQAQAQAVLTPTPRAPLDGTPAVPPLKAQLDREPIKEGEASSRKEGRVPRRSNSFSGVVGSFPGMSRTTFRGPGEAGEEEEKNSVEEEESAGTEGAPAPVGASEGTRGPTLPQYDQLVSHQTEPSLLAIMQQMTQIMANLQAAASSEASRPPAFKTPSMKAPECFDGTQPFKVRSFIQSCQLIFHNDLANFSQDRKKVLYATSFLIGRAAKWIEPYLSNLTNQDSSYLLNSWTLFESQHFTLFGDPNEVRKAESELDGLGMKEGGNFSLYISNFRSLG</sequence>
<feature type="region of interest" description="Disordered" evidence="1">
    <location>
        <begin position="1"/>
        <end position="126"/>
    </location>
</feature>
<feature type="compositionally biased region" description="Acidic residues" evidence="1">
    <location>
        <begin position="89"/>
        <end position="104"/>
    </location>
</feature>